<reference evidence="4" key="2">
    <citation type="submission" date="2025-08" db="UniProtKB">
        <authorList>
            <consortium name="RefSeq"/>
        </authorList>
    </citation>
    <scope>IDENTIFICATION</scope>
    <source>
        <tissue evidence="4">Leaf</tissue>
    </source>
</reference>
<reference evidence="3" key="1">
    <citation type="submission" date="2025-05" db="UniProtKB">
        <authorList>
            <consortium name="RefSeq"/>
        </authorList>
    </citation>
    <scope>NUCLEOTIDE SEQUENCE [LARGE SCALE GENOMIC DNA]</scope>
</reference>
<evidence type="ECO:0000259" key="2">
    <source>
        <dbReference type="SMART" id="SM00499"/>
    </source>
</evidence>
<feature type="chain" id="PRO_5034989527" evidence="1">
    <location>
        <begin position="25"/>
        <end position="100"/>
    </location>
</feature>
<dbReference type="InterPro" id="IPR036312">
    <property type="entry name" value="Bifun_inhib/LTP/seed_sf"/>
</dbReference>
<dbReference type="GO" id="GO:0005504">
    <property type="term" value="F:fatty acid binding"/>
    <property type="evidence" value="ECO:0007669"/>
    <property type="project" value="InterPro"/>
</dbReference>
<dbReference type="SUPFAM" id="SSF47699">
    <property type="entry name" value="Bifunctional inhibitor/lipid-transfer protein/seed storage 2S albumin"/>
    <property type="match status" value="1"/>
</dbReference>
<proteinExistence type="predicted"/>
<evidence type="ECO:0000313" key="4">
    <source>
        <dbReference type="RefSeq" id="XP_030536661.1"/>
    </source>
</evidence>
<dbReference type="SMART" id="SM00499">
    <property type="entry name" value="AAI"/>
    <property type="match status" value="1"/>
</dbReference>
<dbReference type="OrthoDB" id="643149at2759"/>
<dbReference type="GeneID" id="115745315"/>
<dbReference type="InterPro" id="IPR016140">
    <property type="entry name" value="Bifunc_inhib/LTP/seed_store"/>
</dbReference>
<dbReference type="GO" id="GO:0009627">
    <property type="term" value="P:systemic acquired resistance"/>
    <property type="evidence" value="ECO:0007669"/>
    <property type="project" value="InterPro"/>
</dbReference>
<dbReference type="CDD" id="cd04660">
    <property type="entry name" value="nsLTP_like"/>
    <property type="match status" value="1"/>
</dbReference>
<protein>
    <submittedName>
        <fullName evidence="4">Lipid-transfer protein DIR1</fullName>
    </submittedName>
</protein>
<organism evidence="3 4">
    <name type="scientific">Rhodamnia argentea</name>
    <dbReference type="NCBI Taxonomy" id="178133"/>
    <lineage>
        <taxon>Eukaryota</taxon>
        <taxon>Viridiplantae</taxon>
        <taxon>Streptophyta</taxon>
        <taxon>Embryophyta</taxon>
        <taxon>Tracheophyta</taxon>
        <taxon>Spermatophyta</taxon>
        <taxon>Magnoliopsida</taxon>
        <taxon>eudicotyledons</taxon>
        <taxon>Gunneridae</taxon>
        <taxon>Pentapetalae</taxon>
        <taxon>rosids</taxon>
        <taxon>malvids</taxon>
        <taxon>Myrtales</taxon>
        <taxon>Myrtaceae</taxon>
        <taxon>Myrtoideae</taxon>
        <taxon>Myrteae</taxon>
        <taxon>Australasian group</taxon>
        <taxon>Rhodamnia</taxon>
    </lineage>
</organism>
<keyword evidence="1" id="KW-0732">Signal</keyword>
<dbReference type="Pfam" id="PF14368">
    <property type="entry name" value="LTP_2"/>
    <property type="match status" value="1"/>
</dbReference>
<accession>A0A8B8PPE6</accession>
<gene>
    <name evidence="4" type="primary">LOC115745315</name>
</gene>
<evidence type="ECO:0000313" key="3">
    <source>
        <dbReference type="Proteomes" id="UP000827889"/>
    </source>
</evidence>
<dbReference type="PANTHER" id="PTHR33122:SF63">
    <property type="entry name" value="BIFUNCTIONAL INHIBITOR_PLANT LIPID TRANSFER PROTEIN_SEED STORAGE HELICAL DOMAIN-CONTAINING PROTEIN"/>
    <property type="match status" value="1"/>
</dbReference>
<name>A0A8B8PPE6_9MYRT</name>
<dbReference type="Proteomes" id="UP000827889">
    <property type="component" value="Chromosome 1"/>
</dbReference>
<dbReference type="RefSeq" id="XP_030536661.1">
    <property type="nucleotide sequence ID" value="XM_030680801.2"/>
</dbReference>
<feature type="signal peptide" evidence="1">
    <location>
        <begin position="1"/>
        <end position="24"/>
    </location>
</feature>
<dbReference type="KEGG" id="rarg:115745315"/>
<dbReference type="Gene3D" id="1.10.110.10">
    <property type="entry name" value="Plant lipid-transfer and hydrophobic proteins"/>
    <property type="match status" value="1"/>
</dbReference>
<evidence type="ECO:0000256" key="1">
    <source>
        <dbReference type="SAM" id="SignalP"/>
    </source>
</evidence>
<dbReference type="AlphaFoldDB" id="A0A8B8PPE6"/>
<dbReference type="InterPro" id="IPR044741">
    <property type="entry name" value="NsLTP-like"/>
</dbReference>
<dbReference type="InterPro" id="IPR039265">
    <property type="entry name" value="DIR1-like"/>
</dbReference>
<dbReference type="PANTHER" id="PTHR33122">
    <property type="entry name" value="LIPID BINDING PROTEIN-RELATED"/>
    <property type="match status" value="1"/>
</dbReference>
<sequence>MQATDKKAVLLLGLMVVIASRTDAQTLCNAPISGLEGCRPAVTLPNPPPPTAVCCDALKHADLKCLCQYKNSPLLPELKIDQKLALELPEKCKLPHPAPC</sequence>
<feature type="domain" description="Bifunctional inhibitor/plant lipid transfer protein/seed storage helical" evidence="2">
    <location>
        <begin position="28"/>
        <end position="100"/>
    </location>
</feature>
<keyword evidence="3" id="KW-1185">Reference proteome</keyword>